<organism evidence="1 2">
    <name type="scientific">Tepidimonas charontis</name>
    <dbReference type="NCBI Taxonomy" id="2267262"/>
    <lineage>
        <taxon>Bacteria</taxon>
        <taxon>Pseudomonadati</taxon>
        <taxon>Pseudomonadota</taxon>
        <taxon>Betaproteobacteria</taxon>
        <taxon>Burkholderiales</taxon>
        <taxon>Tepidimonas</taxon>
    </lineage>
</organism>
<accession>A0A554XHT0</accession>
<name>A0A554XHT0_9BURK</name>
<reference evidence="1 2" key="1">
    <citation type="submission" date="2019-07" db="EMBL/GenBank/DDBJ databases">
        <title>Tepidimonas charontis SPSP-6 draft genome.</title>
        <authorList>
            <person name="Da Costa M.S."/>
            <person name="Froufe H.J.C."/>
            <person name="Egas C."/>
            <person name="Albuquerque L."/>
        </authorList>
    </citation>
    <scope>NUCLEOTIDE SEQUENCE [LARGE SCALE GENOMIC DNA]</scope>
    <source>
        <strain evidence="1 2">SPSP-6</strain>
    </source>
</reference>
<dbReference type="InterPro" id="IPR003789">
    <property type="entry name" value="Asn/Gln_tRNA_amidoTrase-B-like"/>
</dbReference>
<dbReference type="AlphaFoldDB" id="A0A554XHT0"/>
<comment type="caution">
    <text evidence="1">The sequence shown here is derived from an EMBL/GenBank/DDBJ whole genome shotgun (WGS) entry which is preliminary data.</text>
</comment>
<dbReference type="InterPro" id="IPR042184">
    <property type="entry name" value="YqeY/Aim41_N"/>
</dbReference>
<keyword evidence="2" id="KW-1185">Reference proteome</keyword>
<dbReference type="PANTHER" id="PTHR28055">
    <property type="entry name" value="ALTERED INHERITANCE OF MITOCHONDRIA PROTEIN 41, MITOCHONDRIAL"/>
    <property type="match status" value="1"/>
</dbReference>
<evidence type="ECO:0000313" key="2">
    <source>
        <dbReference type="Proteomes" id="UP000318294"/>
    </source>
</evidence>
<evidence type="ECO:0000313" key="1">
    <source>
        <dbReference type="EMBL" id="TSE35382.1"/>
    </source>
</evidence>
<dbReference type="OrthoDB" id="9788127at2"/>
<dbReference type="PANTHER" id="PTHR28055:SF1">
    <property type="entry name" value="ALTERED INHERITANCE OF MITOCHONDRIA PROTEIN 41, MITOCHONDRIAL"/>
    <property type="match status" value="1"/>
</dbReference>
<dbReference type="Proteomes" id="UP000318294">
    <property type="component" value="Unassembled WGS sequence"/>
</dbReference>
<dbReference type="EMBL" id="VJON01000008">
    <property type="protein sequence ID" value="TSE35382.1"/>
    <property type="molecule type" value="Genomic_DNA"/>
</dbReference>
<gene>
    <name evidence="1" type="ORF">Tchar_00787</name>
</gene>
<dbReference type="RefSeq" id="WP_144327784.1">
    <property type="nucleotide sequence ID" value="NZ_VJON01000008.1"/>
</dbReference>
<proteinExistence type="predicted"/>
<dbReference type="Gene3D" id="1.10.1510.10">
    <property type="entry name" value="Uncharacterised protein YqeY/AIM41 PF09424, N-terminal domain"/>
    <property type="match status" value="1"/>
</dbReference>
<protein>
    <submittedName>
        <fullName evidence="1">Yqey-like protein</fullName>
    </submittedName>
</protein>
<dbReference type="InterPro" id="IPR023168">
    <property type="entry name" value="GatB_Yqey_C_2"/>
</dbReference>
<dbReference type="InterPro" id="IPR019004">
    <property type="entry name" value="YqeY/Aim41"/>
</dbReference>
<sequence length="153" mass="16221">MGLKDRITDDMKAAMRAKDSARLGAIRLLLAAIKQREVDERITLDDAGVVAVVDKLLKQRRDAIAAYEQAGRTDLADKERAEVEVLQAYLPARLDAAGVARAVQSIVARLSAELGRAPTPADMGKAMALAKAELAGQADMAEVSAAVKAALAR</sequence>
<dbReference type="Pfam" id="PF09424">
    <property type="entry name" value="YqeY"/>
    <property type="match status" value="1"/>
</dbReference>
<dbReference type="GO" id="GO:0016884">
    <property type="term" value="F:carbon-nitrogen ligase activity, with glutamine as amido-N-donor"/>
    <property type="evidence" value="ECO:0007669"/>
    <property type="project" value="InterPro"/>
</dbReference>
<dbReference type="SUPFAM" id="SSF89095">
    <property type="entry name" value="GatB/YqeY motif"/>
    <property type="match status" value="1"/>
</dbReference>
<dbReference type="Gene3D" id="1.10.10.410">
    <property type="match status" value="1"/>
</dbReference>